<dbReference type="InterPro" id="IPR021753">
    <property type="entry name" value="DUF3319"/>
</dbReference>
<gene>
    <name evidence="2" type="ORF">TUM4630_08640</name>
</gene>
<evidence type="ECO:0000256" key="1">
    <source>
        <dbReference type="SAM" id="MobiDB-lite"/>
    </source>
</evidence>
<evidence type="ECO:0000313" key="2">
    <source>
        <dbReference type="EMBL" id="GIU43997.1"/>
    </source>
</evidence>
<feature type="region of interest" description="Disordered" evidence="1">
    <location>
        <begin position="51"/>
        <end position="85"/>
    </location>
</feature>
<dbReference type="RefSeq" id="WP_119977408.1">
    <property type="nucleotide sequence ID" value="NZ_BPFB01000007.1"/>
</dbReference>
<name>A0ABQ4P953_9GAMM</name>
<comment type="caution">
    <text evidence="2">The sequence shown here is derived from an EMBL/GenBank/DDBJ whole genome shotgun (WGS) entry which is preliminary data.</text>
</comment>
<dbReference type="EMBL" id="BPFB01000007">
    <property type="protein sequence ID" value="GIU43997.1"/>
    <property type="molecule type" value="Genomic_DNA"/>
</dbReference>
<dbReference type="Pfam" id="PF11782">
    <property type="entry name" value="DUF3319"/>
    <property type="match status" value="1"/>
</dbReference>
<evidence type="ECO:0008006" key="4">
    <source>
        <dbReference type="Google" id="ProtNLM"/>
    </source>
</evidence>
<sequence>MKKLIYQGYLLTNNDGLTDSWTLSIGEQRRSGSLFELRRQIHFYQELGVLPPVNAPTADTERNTQPSSPKVNTRQTGTRRPNKRS</sequence>
<keyword evidence="3" id="KW-1185">Reference proteome</keyword>
<feature type="compositionally biased region" description="Polar residues" evidence="1">
    <location>
        <begin position="63"/>
        <end position="79"/>
    </location>
</feature>
<protein>
    <recommendedName>
        <fullName evidence="4">DUF3319 domain-containing protein</fullName>
    </recommendedName>
</protein>
<proteinExistence type="predicted"/>
<evidence type="ECO:0000313" key="3">
    <source>
        <dbReference type="Proteomes" id="UP000761574"/>
    </source>
</evidence>
<reference evidence="2 3" key="1">
    <citation type="submission" date="2021-05" db="EMBL/GenBank/DDBJ databases">
        <title>Molecular characterization for Shewanella algae harboring chromosomal blaOXA-55-like strains isolated from clinical and environment sample.</title>
        <authorList>
            <person name="Ohama Y."/>
            <person name="Aoki K."/>
            <person name="Harada S."/>
            <person name="Moriya K."/>
            <person name="Ishii Y."/>
            <person name="Tateda K."/>
        </authorList>
    </citation>
    <scope>NUCLEOTIDE SEQUENCE [LARGE SCALE GENOMIC DNA]</scope>
    <source>
        <strain evidence="2 3">LMG 23746</strain>
    </source>
</reference>
<dbReference type="Proteomes" id="UP000761574">
    <property type="component" value="Unassembled WGS sequence"/>
</dbReference>
<accession>A0ABQ4P953</accession>
<organism evidence="2 3">
    <name type="scientific">Shewanella algidipiscicola</name>
    <dbReference type="NCBI Taxonomy" id="614070"/>
    <lineage>
        <taxon>Bacteria</taxon>
        <taxon>Pseudomonadati</taxon>
        <taxon>Pseudomonadota</taxon>
        <taxon>Gammaproteobacteria</taxon>
        <taxon>Alteromonadales</taxon>
        <taxon>Shewanellaceae</taxon>
        <taxon>Shewanella</taxon>
    </lineage>
</organism>